<feature type="compositionally biased region" description="Basic residues" evidence="3">
    <location>
        <begin position="262"/>
        <end position="274"/>
    </location>
</feature>
<dbReference type="NCBIfam" id="TIGR02772">
    <property type="entry name" value="Ku_bact"/>
    <property type="match status" value="1"/>
</dbReference>
<dbReference type="SMART" id="SM00559">
    <property type="entry name" value="Ku78"/>
    <property type="match status" value="1"/>
</dbReference>
<dbReference type="InterPro" id="IPR016194">
    <property type="entry name" value="SPOC-like_C_dom_sf"/>
</dbReference>
<dbReference type="RefSeq" id="WP_379229757.1">
    <property type="nucleotide sequence ID" value="NZ_JBHSTE010000001.1"/>
</dbReference>
<feature type="region of interest" description="Disordered" evidence="3">
    <location>
        <begin position="255"/>
        <end position="285"/>
    </location>
</feature>
<dbReference type="Proteomes" id="UP001596233">
    <property type="component" value="Unassembled WGS sequence"/>
</dbReference>
<organism evidence="5 6">
    <name type="scientific">Paenibacillus septentrionalis</name>
    <dbReference type="NCBI Taxonomy" id="429342"/>
    <lineage>
        <taxon>Bacteria</taxon>
        <taxon>Bacillati</taxon>
        <taxon>Bacillota</taxon>
        <taxon>Bacilli</taxon>
        <taxon>Bacillales</taxon>
        <taxon>Paenibacillaceae</taxon>
        <taxon>Paenibacillus</taxon>
    </lineage>
</organism>
<evidence type="ECO:0000256" key="1">
    <source>
        <dbReference type="ARBA" id="ARBA00023125"/>
    </source>
</evidence>
<keyword evidence="1 2" id="KW-0238">DNA-binding</keyword>
<protein>
    <recommendedName>
        <fullName evidence="2">Non-homologous end joining protein Ku</fullName>
    </recommendedName>
</protein>
<evidence type="ECO:0000256" key="3">
    <source>
        <dbReference type="SAM" id="MobiDB-lite"/>
    </source>
</evidence>
<sequence>MHTLWKGALSFGLVHLPVKMHSATEDKDITMKQIHRTCGSPISSLKFCKNCNKETTTEELVKGYEYQKEHYIFFEKDELDALLPESSKEIKILDFVDMDEIDPIYFQKTYYLSPDNKADRGYTLLMKALKTTSKIGICNVSIRAKSSLGAIRVINNCLVLETLYYSDEIRPIENVPNIQADPIVDPKELMMAQTIVQQLSVTFEPKKYQDDYRDQLIEVINKKIQGHEIQYTVNKPKNNVLDLMSALQASLEALDQNNIKPPAKKRGRPKKVKPQKSTSDKSEVI</sequence>
<keyword evidence="2" id="KW-0233">DNA recombination</keyword>
<reference evidence="6" key="1">
    <citation type="journal article" date="2019" name="Int. J. Syst. Evol. Microbiol.">
        <title>The Global Catalogue of Microorganisms (GCM) 10K type strain sequencing project: providing services to taxonomists for standard genome sequencing and annotation.</title>
        <authorList>
            <consortium name="The Broad Institute Genomics Platform"/>
            <consortium name="The Broad Institute Genome Sequencing Center for Infectious Disease"/>
            <person name="Wu L."/>
            <person name="Ma J."/>
        </authorList>
    </citation>
    <scope>NUCLEOTIDE SEQUENCE [LARGE SCALE GENOMIC DNA]</scope>
    <source>
        <strain evidence="6">PCU 280</strain>
    </source>
</reference>
<proteinExistence type="inferred from homology"/>
<feature type="domain" description="Ku" evidence="4">
    <location>
        <begin position="52"/>
        <end position="180"/>
    </location>
</feature>
<dbReference type="PANTHER" id="PTHR41251:SF1">
    <property type="entry name" value="NON-HOMOLOGOUS END JOINING PROTEIN KU"/>
    <property type="match status" value="1"/>
</dbReference>
<evidence type="ECO:0000313" key="6">
    <source>
        <dbReference type="Proteomes" id="UP001596233"/>
    </source>
</evidence>
<keyword evidence="2" id="KW-0234">DNA repair</keyword>
<dbReference type="InterPro" id="IPR006164">
    <property type="entry name" value="DNA_bd_Ku70/Ku80"/>
</dbReference>
<accession>A0ABW1UZV3</accession>
<keyword evidence="6" id="KW-1185">Reference proteome</keyword>
<dbReference type="HAMAP" id="MF_01875">
    <property type="entry name" value="Prokaryotic_Ku"/>
    <property type="match status" value="1"/>
</dbReference>
<comment type="similarity">
    <text evidence="2">Belongs to the prokaryotic Ku family.</text>
</comment>
<dbReference type="Gene3D" id="2.40.290.10">
    <property type="match status" value="1"/>
</dbReference>
<dbReference type="CDD" id="cd00789">
    <property type="entry name" value="KU_like"/>
    <property type="match status" value="1"/>
</dbReference>
<evidence type="ECO:0000256" key="2">
    <source>
        <dbReference type="HAMAP-Rule" id="MF_01875"/>
    </source>
</evidence>
<dbReference type="InterPro" id="IPR009187">
    <property type="entry name" value="Prok_Ku"/>
</dbReference>
<evidence type="ECO:0000259" key="4">
    <source>
        <dbReference type="SMART" id="SM00559"/>
    </source>
</evidence>
<name>A0ABW1UZV3_9BACL</name>
<gene>
    <name evidence="2" type="primary">ku</name>
    <name evidence="5" type="ORF">ACFP56_00070</name>
</gene>
<comment type="function">
    <text evidence="2">With LigD forms a non-homologous end joining (NHEJ) DNA repair enzyme, which repairs dsDNA breaks with reduced fidelity. Binds linear dsDNA with 5'- and 3'- overhangs but not closed circular dsDNA nor ssDNA. Recruits and stimulates the ligase activity of LigD.</text>
</comment>
<comment type="subunit">
    <text evidence="2">Homodimer. Interacts with LigD.</text>
</comment>
<dbReference type="SUPFAM" id="SSF100939">
    <property type="entry name" value="SPOC domain-like"/>
    <property type="match status" value="1"/>
</dbReference>
<dbReference type="PANTHER" id="PTHR41251">
    <property type="entry name" value="NON-HOMOLOGOUS END JOINING PROTEIN KU"/>
    <property type="match status" value="1"/>
</dbReference>
<dbReference type="Pfam" id="PF02735">
    <property type="entry name" value="Ku"/>
    <property type="match status" value="1"/>
</dbReference>
<dbReference type="PIRSF" id="PIRSF006493">
    <property type="entry name" value="Prok_Ku"/>
    <property type="match status" value="1"/>
</dbReference>
<comment type="caution">
    <text evidence="5">The sequence shown here is derived from an EMBL/GenBank/DDBJ whole genome shotgun (WGS) entry which is preliminary data.</text>
</comment>
<dbReference type="EMBL" id="JBHSTE010000001">
    <property type="protein sequence ID" value="MFC6331000.1"/>
    <property type="molecule type" value="Genomic_DNA"/>
</dbReference>
<keyword evidence="2" id="KW-0227">DNA damage</keyword>
<evidence type="ECO:0000313" key="5">
    <source>
        <dbReference type="EMBL" id="MFC6331000.1"/>
    </source>
</evidence>